<dbReference type="AlphaFoldDB" id="A0A813X0K9"/>
<dbReference type="EMBL" id="CAJOBC010001045">
    <property type="protein sequence ID" value="CAF3650819.1"/>
    <property type="molecule type" value="Genomic_DNA"/>
</dbReference>
<evidence type="ECO:0000256" key="1">
    <source>
        <dbReference type="ARBA" id="ARBA00006928"/>
    </source>
</evidence>
<dbReference type="GO" id="GO:0030274">
    <property type="term" value="F:LIM domain binding"/>
    <property type="evidence" value="ECO:0007669"/>
    <property type="project" value="UniProtKB-UniRule"/>
</dbReference>
<dbReference type="PANTHER" id="PTHR10378">
    <property type="entry name" value="LIM DOMAIN-BINDING PROTEIN"/>
    <property type="match status" value="1"/>
</dbReference>
<feature type="compositionally biased region" description="Pro residues" evidence="3">
    <location>
        <begin position="612"/>
        <end position="624"/>
    </location>
</feature>
<feature type="compositionally biased region" description="Low complexity" evidence="3">
    <location>
        <begin position="573"/>
        <end position="603"/>
    </location>
</feature>
<dbReference type="PROSITE" id="PS51957">
    <property type="entry name" value="LID"/>
    <property type="match status" value="1"/>
</dbReference>
<feature type="compositionally biased region" description="Polar residues" evidence="3">
    <location>
        <begin position="532"/>
        <end position="555"/>
    </location>
</feature>
<dbReference type="Proteomes" id="UP000663829">
    <property type="component" value="Unassembled WGS sequence"/>
</dbReference>
<comment type="similarity">
    <text evidence="1 2">Belongs to the LDB family.</text>
</comment>
<proteinExistence type="inferred from homology"/>
<feature type="compositionally biased region" description="Polar residues" evidence="3">
    <location>
        <begin position="290"/>
        <end position="309"/>
    </location>
</feature>
<dbReference type="Pfam" id="PF01803">
    <property type="entry name" value="LIM_bind"/>
    <property type="match status" value="1"/>
</dbReference>
<keyword evidence="7" id="KW-1185">Reference proteome</keyword>
<feature type="region of interest" description="Disordered" evidence="3">
    <location>
        <begin position="1"/>
        <end position="32"/>
    </location>
</feature>
<dbReference type="EMBL" id="CAJNOQ010001045">
    <property type="protein sequence ID" value="CAF0863252.1"/>
    <property type="molecule type" value="Genomic_DNA"/>
</dbReference>
<name>A0A813X0K9_9BILA</name>
<dbReference type="Proteomes" id="UP000681722">
    <property type="component" value="Unassembled WGS sequence"/>
</dbReference>
<dbReference type="InterPro" id="IPR029005">
    <property type="entry name" value="LIM-bd/SEUSS"/>
</dbReference>
<dbReference type="InterPro" id="IPR041363">
    <property type="entry name" value="LID"/>
</dbReference>
<organism evidence="5 7">
    <name type="scientific">Didymodactylos carnosus</name>
    <dbReference type="NCBI Taxonomy" id="1234261"/>
    <lineage>
        <taxon>Eukaryota</taxon>
        <taxon>Metazoa</taxon>
        <taxon>Spiralia</taxon>
        <taxon>Gnathifera</taxon>
        <taxon>Rotifera</taxon>
        <taxon>Eurotatoria</taxon>
        <taxon>Bdelloidea</taxon>
        <taxon>Philodinida</taxon>
        <taxon>Philodinidae</taxon>
        <taxon>Didymodactylos</taxon>
    </lineage>
</organism>
<feature type="compositionally biased region" description="Low complexity" evidence="3">
    <location>
        <begin position="433"/>
        <end position="517"/>
    </location>
</feature>
<evidence type="ECO:0000259" key="4">
    <source>
        <dbReference type="PROSITE" id="PS51957"/>
    </source>
</evidence>
<evidence type="ECO:0000256" key="3">
    <source>
        <dbReference type="SAM" id="MobiDB-lite"/>
    </source>
</evidence>
<evidence type="ECO:0000313" key="5">
    <source>
        <dbReference type="EMBL" id="CAF0863252.1"/>
    </source>
</evidence>
<protein>
    <recommendedName>
        <fullName evidence="4">LIM interaction domain-containing protein</fullName>
    </recommendedName>
</protein>
<reference evidence="5" key="1">
    <citation type="submission" date="2021-02" db="EMBL/GenBank/DDBJ databases">
        <authorList>
            <person name="Nowell W R."/>
        </authorList>
    </citation>
    <scope>NUCLEOTIDE SEQUENCE</scope>
</reference>
<dbReference type="Pfam" id="PF17916">
    <property type="entry name" value="LID"/>
    <property type="match status" value="1"/>
</dbReference>
<evidence type="ECO:0000313" key="6">
    <source>
        <dbReference type="EMBL" id="CAF3650819.1"/>
    </source>
</evidence>
<feature type="region of interest" description="Disordered" evidence="3">
    <location>
        <begin position="431"/>
        <end position="555"/>
    </location>
</feature>
<feature type="region of interest" description="Disordered" evidence="3">
    <location>
        <begin position="573"/>
        <end position="632"/>
    </location>
</feature>
<sequence length="632" mass="70480">MRVIDWHQQPHLPPPQVLPHSHHHHPSAHHAHLIHPGPGGRIHQVLQPGPPFPPPQPYSPEYRIYDFNKRLSSRTEDCDNLWWDQLITDFFEEDATLTLTFSLEDGPKRFTIGRTLIPRYFRTIFDGGVNELYFVLKQTKESFHTTTITLDSELSTMVSCFGKPMYIKVCTEGQLILEFTFDDLMRIKSWHFSIKSFRELIPRSVIAMPSDSGYLEQLTKNITRCGLTTDTLHFLKLCVLLEPMQELMSRHKTTRFSPRECLRTLLHQKWSRVCPDTRPPAKTRRKRKSNMANNTSAKDNINHCSTPTSHAKKRSPAPPLHSSYSGSGVGNHLAGDVMIVGEPSLMGGDLDEEDERYITRLENTQYDSGAAMSMLSHVHPLHQHHLQQQQQSFQTDNKSMIMKQNDNNNNTRLLSPFQQQQQFVLNHMKREVNQPPSSSPNNSSQLPSMFNSSPSSNTSSTSSSTNQVTLLSGNIMQNNNNNHTNHVVASNSNSNGSTCSNNSNNGNTTNNNKTVTNYKQNLLPPPPPPPQGTQKTSLTATSGQAANLNSPPVSQTPIITGNNYQTSPSINTNVNNTPASSTSSATPNTWNGTSSSTSTVNVVIAEKKLEPHTPPAQVQPPPSTPQTISTVS</sequence>
<evidence type="ECO:0000256" key="2">
    <source>
        <dbReference type="PROSITE-ProRule" id="PRU01302"/>
    </source>
</evidence>
<feature type="compositionally biased region" description="Basic residues" evidence="3">
    <location>
        <begin position="20"/>
        <end position="32"/>
    </location>
</feature>
<feature type="domain" description="LIM interaction" evidence="4">
    <location>
        <begin position="336"/>
        <end position="375"/>
    </location>
</feature>
<evidence type="ECO:0000313" key="7">
    <source>
        <dbReference type="Proteomes" id="UP000663829"/>
    </source>
</evidence>
<comment type="caution">
    <text evidence="5">The sequence shown here is derived from an EMBL/GenBank/DDBJ whole genome shotgun (WGS) entry which is preliminary data.</text>
</comment>
<gene>
    <name evidence="5" type="ORF">GPM918_LOCUS6701</name>
    <name evidence="6" type="ORF">SRO942_LOCUS6701</name>
</gene>
<feature type="region of interest" description="Disordered" evidence="3">
    <location>
        <begin position="273"/>
        <end position="325"/>
    </location>
</feature>
<dbReference type="OrthoDB" id="774557at2759"/>
<accession>A0A813X0K9</accession>